<feature type="compositionally biased region" description="Polar residues" evidence="1">
    <location>
        <begin position="8"/>
        <end position="20"/>
    </location>
</feature>
<reference evidence="2 3" key="1">
    <citation type="journal article" date="2009" name="Nature">
        <title>The Sorghum bicolor genome and the diversification of grasses.</title>
        <authorList>
            <person name="Paterson A.H."/>
            <person name="Bowers J.E."/>
            <person name="Bruggmann R."/>
            <person name="Dubchak I."/>
            <person name="Grimwood J."/>
            <person name="Gundlach H."/>
            <person name="Haberer G."/>
            <person name="Hellsten U."/>
            <person name="Mitros T."/>
            <person name="Poliakov A."/>
            <person name="Schmutz J."/>
            <person name="Spannagl M."/>
            <person name="Tang H."/>
            <person name="Wang X."/>
            <person name="Wicker T."/>
            <person name="Bharti A.K."/>
            <person name="Chapman J."/>
            <person name="Feltus F.A."/>
            <person name="Gowik U."/>
            <person name="Grigoriev I.V."/>
            <person name="Lyons E."/>
            <person name="Maher C.A."/>
            <person name="Martis M."/>
            <person name="Narechania A."/>
            <person name="Otillar R.P."/>
            <person name="Penning B.W."/>
            <person name="Salamov A.A."/>
            <person name="Wang Y."/>
            <person name="Zhang L."/>
            <person name="Carpita N.C."/>
            <person name="Freeling M."/>
            <person name="Gingle A.R."/>
            <person name="Hash C.T."/>
            <person name="Keller B."/>
            <person name="Klein P."/>
            <person name="Kresovich S."/>
            <person name="McCann M.C."/>
            <person name="Ming R."/>
            <person name="Peterson D.G."/>
            <person name="Mehboob-ur-Rahman"/>
            <person name="Ware D."/>
            <person name="Westhoff P."/>
            <person name="Mayer K.F."/>
            <person name="Messing J."/>
            <person name="Rokhsar D.S."/>
        </authorList>
    </citation>
    <scope>NUCLEOTIDE SEQUENCE [LARGE SCALE GENOMIC DNA]</scope>
    <source>
        <strain evidence="3">cv. BTx623</strain>
    </source>
</reference>
<organism evidence="2 3">
    <name type="scientific">Sorghum bicolor</name>
    <name type="common">Sorghum</name>
    <name type="synonym">Sorghum vulgare</name>
    <dbReference type="NCBI Taxonomy" id="4558"/>
    <lineage>
        <taxon>Eukaryota</taxon>
        <taxon>Viridiplantae</taxon>
        <taxon>Streptophyta</taxon>
        <taxon>Embryophyta</taxon>
        <taxon>Tracheophyta</taxon>
        <taxon>Spermatophyta</taxon>
        <taxon>Magnoliopsida</taxon>
        <taxon>Liliopsida</taxon>
        <taxon>Poales</taxon>
        <taxon>Poaceae</taxon>
        <taxon>PACMAD clade</taxon>
        <taxon>Panicoideae</taxon>
        <taxon>Andropogonodae</taxon>
        <taxon>Andropogoneae</taxon>
        <taxon>Sorghinae</taxon>
        <taxon>Sorghum</taxon>
    </lineage>
</organism>
<dbReference type="InParanoid" id="A0A1W0VVJ9"/>
<dbReference type="Proteomes" id="UP000000768">
    <property type="component" value="Chromosome 3"/>
</dbReference>
<feature type="region of interest" description="Disordered" evidence="1">
    <location>
        <begin position="1"/>
        <end position="20"/>
    </location>
</feature>
<reference evidence="3" key="2">
    <citation type="journal article" date="2018" name="Plant J.">
        <title>The Sorghum bicolor reference genome: improved assembly, gene annotations, a transcriptome atlas, and signatures of genome organization.</title>
        <authorList>
            <person name="McCormick R.F."/>
            <person name="Truong S.K."/>
            <person name="Sreedasyam A."/>
            <person name="Jenkins J."/>
            <person name="Shu S."/>
            <person name="Sims D."/>
            <person name="Kennedy M."/>
            <person name="Amirebrahimi M."/>
            <person name="Weers B.D."/>
            <person name="McKinley B."/>
            <person name="Mattison A."/>
            <person name="Morishige D.T."/>
            <person name="Grimwood J."/>
            <person name="Schmutz J."/>
            <person name="Mullet J.E."/>
        </authorList>
    </citation>
    <scope>NUCLEOTIDE SEQUENCE [LARGE SCALE GENOMIC DNA]</scope>
    <source>
        <strain evidence="3">cv. BTx623</strain>
    </source>
</reference>
<proteinExistence type="predicted"/>
<accession>A0A1W0VVJ9</accession>
<name>A0A1W0VVJ9_SORBI</name>
<keyword evidence="3" id="KW-1185">Reference proteome</keyword>
<evidence type="ECO:0000313" key="2">
    <source>
        <dbReference type="EMBL" id="OQU86131.1"/>
    </source>
</evidence>
<sequence length="72" mass="7950">MFGKKETTGSSKVKASHQDQMMLQHRLKKTSTKGDIIVFRNSLFASPEPLFSSVVCITFEQLSCNCLAVVGL</sequence>
<dbReference type="EMBL" id="CM000762">
    <property type="protein sequence ID" value="OQU86131.1"/>
    <property type="molecule type" value="Genomic_DNA"/>
</dbReference>
<dbReference type="Gramene" id="OQU86131">
    <property type="protein sequence ID" value="OQU86131"/>
    <property type="gene ID" value="SORBI_3003G024450"/>
</dbReference>
<dbReference type="AlphaFoldDB" id="A0A1W0VVJ9"/>
<evidence type="ECO:0000256" key="1">
    <source>
        <dbReference type="SAM" id="MobiDB-lite"/>
    </source>
</evidence>
<gene>
    <name evidence="2" type="ORF">SORBI_3003G024450</name>
</gene>
<protein>
    <submittedName>
        <fullName evidence="2">Uncharacterized protein</fullName>
    </submittedName>
</protein>
<evidence type="ECO:0000313" key="3">
    <source>
        <dbReference type="Proteomes" id="UP000000768"/>
    </source>
</evidence>